<dbReference type="PROSITE" id="PS51257">
    <property type="entry name" value="PROKAR_LIPOPROTEIN"/>
    <property type="match status" value="1"/>
</dbReference>
<name>A0A6B9Z770_9BACT</name>
<dbReference type="Gene3D" id="2.60.40.2060">
    <property type="match status" value="1"/>
</dbReference>
<reference evidence="3 4" key="1">
    <citation type="submission" date="2020-01" db="EMBL/GenBank/DDBJ databases">
        <title>Complete genome sequence of Chitinophaga sp. H33E-04 isolated from quinoa roots.</title>
        <authorList>
            <person name="Weon H.-Y."/>
            <person name="Lee S.A."/>
        </authorList>
    </citation>
    <scope>NUCLEOTIDE SEQUENCE [LARGE SCALE GENOMIC DNA]</scope>
    <source>
        <strain evidence="3 4">H33E-04</strain>
    </source>
</reference>
<feature type="domain" description="DUF3823" evidence="2">
    <location>
        <begin position="121"/>
        <end position="224"/>
    </location>
</feature>
<dbReference type="InterPro" id="IPR041186">
    <property type="entry name" value="DUF3823_C"/>
</dbReference>
<keyword evidence="4" id="KW-1185">Reference proteome</keyword>
<feature type="domain" description="DUF3823" evidence="1">
    <location>
        <begin position="31"/>
        <end position="118"/>
    </location>
</feature>
<organism evidence="3 4">
    <name type="scientific">Chitinophaga agri</name>
    <dbReference type="NCBI Taxonomy" id="2703787"/>
    <lineage>
        <taxon>Bacteria</taxon>
        <taxon>Pseudomonadati</taxon>
        <taxon>Bacteroidota</taxon>
        <taxon>Chitinophagia</taxon>
        <taxon>Chitinophagales</taxon>
        <taxon>Chitinophagaceae</taxon>
        <taxon>Chitinophaga</taxon>
    </lineage>
</organism>
<dbReference type="Pfam" id="PF18003">
    <property type="entry name" value="DUF3823_C"/>
    <property type="match status" value="1"/>
</dbReference>
<sequence length="226" mass="24071">MNRILSLHIPALLLLALVIGCKKDNYEKPSSTLSGKVVYEKDAIGLRSNGVQLELWQKGFELFTKIPVYVAQDGTFSASLFDGAYKLVRLPGNGPWVNNTDSIDVTVSGNTVIDVPVQPYFVVRNAAISKAGSTALTATFSIGKVSDGRALESVTLFVGKTSIVDAVNNLGSVAVNGADITDITVPVTINMNIPGSLTGQSFFYARVSIKTAGVAEQIYSQPVKIE</sequence>
<evidence type="ECO:0000259" key="2">
    <source>
        <dbReference type="Pfam" id="PF18003"/>
    </source>
</evidence>
<dbReference type="InterPro" id="IPR024278">
    <property type="entry name" value="DUF3823_N"/>
</dbReference>
<gene>
    <name evidence="3" type="ORF">GWR21_00235</name>
</gene>
<dbReference type="RefSeq" id="WP_162329777.1">
    <property type="nucleotide sequence ID" value="NZ_CP048113.1"/>
</dbReference>
<dbReference type="AlphaFoldDB" id="A0A6B9Z770"/>
<protein>
    <submittedName>
        <fullName evidence="3">DUF3823 domain-containing protein</fullName>
    </submittedName>
</protein>
<evidence type="ECO:0000259" key="1">
    <source>
        <dbReference type="Pfam" id="PF12866"/>
    </source>
</evidence>
<evidence type="ECO:0000313" key="3">
    <source>
        <dbReference type="EMBL" id="QHS58072.1"/>
    </source>
</evidence>
<dbReference type="Gene3D" id="2.60.40.1120">
    <property type="entry name" value="Carboxypeptidase-like, regulatory domain"/>
    <property type="match status" value="1"/>
</dbReference>
<evidence type="ECO:0000313" key="4">
    <source>
        <dbReference type="Proteomes" id="UP000476411"/>
    </source>
</evidence>
<dbReference type="Pfam" id="PF12866">
    <property type="entry name" value="DUF3823"/>
    <property type="match status" value="1"/>
</dbReference>
<dbReference type="Proteomes" id="UP000476411">
    <property type="component" value="Chromosome"/>
</dbReference>
<dbReference type="EMBL" id="CP048113">
    <property type="protein sequence ID" value="QHS58072.1"/>
    <property type="molecule type" value="Genomic_DNA"/>
</dbReference>
<proteinExistence type="predicted"/>
<accession>A0A6B9Z770</accession>
<dbReference type="KEGG" id="chih:GWR21_00235"/>